<evidence type="ECO:0000256" key="2">
    <source>
        <dbReference type="ARBA" id="ARBA00022741"/>
    </source>
</evidence>
<reference evidence="10 11" key="1">
    <citation type="submission" date="2018-08" db="EMBL/GenBank/DDBJ databases">
        <title>Recombination of ecologically and evolutionarily significant loci maintains genetic cohesion in the Pseudomonas syringae species complex.</title>
        <authorList>
            <person name="Dillon M."/>
            <person name="Thakur S."/>
            <person name="Almeida R.N.D."/>
            <person name="Weir B.S."/>
            <person name="Guttman D.S."/>
        </authorList>
    </citation>
    <scope>NUCLEOTIDE SEQUENCE [LARGE SCALE GENOMIC DNA]</scope>
    <source>
        <strain evidence="10 11">ICMP 9749</strain>
    </source>
</reference>
<dbReference type="GO" id="GO:0005524">
    <property type="term" value="F:ATP binding"/>
    <property type="evidence" value="ECO:0007669"/>
    <property type="project" value="UniProtKB-KW"/>
</dbReference>
<keyword evidence="6" id="KW-0269">Exonuclease</keyword>
<dbReference type="GO" id="GO:0003677">
    <property type="term" value="F:DNA binding"/>
    <property type="evidence" value="ECO:0007669"/>
    <property type="project" value="UniProtKB-KW"/>
</dbReference>
<feature type="non-terminal residue" evidence="10">
    <location>
        <position position="199"/>
    </location>
</feature>
<keyword evidence="2" id="KW-0547">Nucleotide-binding</keyword>
<evidence type="ECO:0000256" key="9">
    <source>
        <dbReference type="ARBA" id="ARBA00023204"/>
    </source>
</evidence>
<evidence type="ECO:0000313" key="11">
    <source>
        <dbReference type="Proteomes" id="UP000281514"/>
    </source>
</evidence>
<evidence type="ECO:0000256" key="4">
    <source>
        <dbReference type="ARBA" id="ARBA00022801"/>
    </source>
</evidence>
<evidence type="ECO:0000313" key="10">
    <source>
        <dbReference type="EMBL" id="RMU23780.1"/>
    </source>
</evidence>
<dbReference type="Proteomes" id="UP000281514">
    <property type="component" value="Unassembled WGS sequence"/>
</dbReference>
<sequence length="199" mass="22620">MWHSSALALMVRLQVSIAPAKEASMSVTTPLSAGFMVVQGNRPDELRSLVVSWMRRYPLAPLENEIALVQSNGIAQWLKLALAEDAQDNDNGGCGVAAAIEVQLPGGFMWTLYRRILGSDEIPQTSLLDKTPLTWRLMRLLPALINQPHFEPLQRFLTDDTDLRKRYQLSERLSDLFDQYQVYRADWLEDWAAGLHQLR</sequence>
<dbReference type="Pfam" id="PF04257">
    <property type="entry name" value="Exonuc_V_gamma"/>
    <property type="match status" value="1"/>
</dbReference>
<dbReference type="Gene3D" id="1.10.10.160">
    <property type="match status" value="1"/>
</dbReference>
<dbReference type="InterPro" id="IPR027417">
    <property type="entry name" value="P-loop_NTPase"/>
</dbReference>
<organism evidence="10 11">
    <name type="scientific">Pseudomonas avellanae</name>
    <dbReference type="NCBI Taxonomy" id="46257"/>
    <lineage>
        <taxon>Bacteria</taxon>
        <taxon>Pseudomonadati</taxon>
        <taxon>Pseudomonadota</taxon>
        <taxon>Gammaproteobacteria</taxon>
        <taxon>Pseudomonadales</taxon>
        <taxon>Pseudomonadaceae</taxon>
        <taxon>Pseudomonas</taxon>
    </lineage>
</organism>
<gene>
    <name evidence="10" type="ORF">ALP32_04333</name>
</gene>
<proteinExistence type="predicted"/>
<keyword evidence="3" id="KW-0227">DNA damage</keyword>
<keyword evidence="4" id="KW-0378">Hydrolase</keyword>
<dbReference type="PANTHER" id="PTHR30591">
    <property type="entry name" value="RECBCD ENZYME SUBUNIT RECC"/>
    <property type="match status" value="1"/>
</dbReference>
<protein>
    <submittedName>
        <fullName evidence="10">Exodeoxyribonuclease V subunit gamma</fullName>
    </submittedName>
</protein>
<keyword evidence="7" id="KW-0067">ATP-binding</keyword>
<dbReference type="GO" id="GO:0140097">
    <property type="term" value="F:catalytic activity, acting on DNA"/>
    <property type="evidence" value="ECO:0007669"/>
    <property type="project" value="UniProtKB-ARBA"/>
</dbReference>
<evidence type="ECO:0000256" key="8">
    <source>
        <dbReference type="ARBA" id="ARBA00023125"/>
    </source>
</evidence>
<dbReference type="GO" id="GO:0004386">
    <property type="term" value="F:helicase activity"/>
    <property type="evidence" value="ECO:0007669"/>
    <property type="project" value="UniProtKB-KW"/>
</dbReference>
<dbReference type="InterPro" id="IPR013986">
    <property type="entry name" value="DExx_box_DNA_helicase_dom_sf"/>
</dbReference>
<keyword evidence="8" id="KW-0238">DNA-binding</keyword>
<comment type="caution">
    <text evidence="10">The sequence shown here is derived from an EMBL/GenBank/DDBJ whole genome shotgun (WGS) entry which is preliminary data.</text>
</comment>
<dbReference type="AlphaFoldDB" id="A0A3M5SR22"/>
<evidence type="ECO:0000256" key="6">
    <source>
        <dbReference type="ARBA" id="ARBA00022839"/>
    </source>
</evidence>
<keyword evidence="1" id="KW-0540">Nuclease</keyword>
<dbReference type="SUPFAM" id="SSF52540">
    <property type="entry name" value="P-loop containing nucleoside triphosphate hydrolases"/>
    <property type="match status" value="1"/>
</dbReference>
<keyword evidence="5" id="KW-0347">Helicase</keyword>
<evidence type="ECO:0000256" key="1">
    <source>
        <dbReference type="ARBA" id="ARBA00022722"/>
    </source>
</evidence>
<dbReference type="GO" id="GO:0004527">
    <property type="term" value="F:exonuclease activity"/>
    <property type="evidence" value="ECO:0007669"/>
    <property type="project" value="UniProtKB-KW"/>
</dbReference>
<dbReference type="GO" id="GO:0006281">
    <property type="term" value="P:DNA repair"/>
    <property type="evidence" value="ECO:0007669"/>
    <property type="project" value="UniProtKB-KW"/>
</dbReference>
<keyword evidence="9" id="KW-0234">DNA repair</keyword>
<evidence type="ECO:0000256" key="5">
    <source>
        <dbReference type="ARBA" id="ARBA00022806"/>
    </source>
</evidence>
<evidence type="ECO:0000256" key="3">
    <source>
        <dbReference type="ARBA" id="ARBA00022763"/>
    </source>
</evidence>
<dbReference type="EMBL" id="RBTX01000734">
    <property type="protein sequence ID" value="RMU23780.1"/>
    <property type="molecule type" value="Genomic_DNA"/>
</dbReference>
<accession>A0A3M5SR22</accession>
<name>A0A3M5SR22_9PSED</name>
<dbReference type="PANTHER" id="PTHR30591:SF1">
    <property type="entry name" value="RECBCD ENZYME SUBUNIT RECC"/>
    <property type="match status" value="1"/>
</dbReference>
<dbReference type="GO" id="GO:0006310">
    <property type="term" value="P:DNA recombination"/>
    <property type="evidence" value="ECO:0007669"/>
    <property type="project" value="TreeGrafter"/>
</dbReference>
<evidence type="ECO:0000256" key="7">
    <source>
        <dbReference type="ARBA" id="ARBA00022840"/>
    </source>
</evidence>